<evidence type="ECO:0000313" key="5">
    <source>
        <dbReference type="EMBL" id="KPN30966.1"/>
    </source>
</evidence>
<dbReference type="InterPro" id="IPR058675">
    <property type="entry name" value="DUF8054_C"/>
</dbReference>
<evidence type="ECO:0000313" key="6">
    <source>
        <dbReference type="Proteomes" id="UP000050535"/>
    </source>
</evidence>
<keyword evidence="6" id="KW-1185">Reference proteome</keyword>
<dbReference type="Proteomes" id="UP000050535">
    <property type="component" value="Unassembled WGS sequence"/>
</dbReference>
<reference evidence="6" key="1">
    <citation type="submission" date="2013-11" db="EMBL/GenBank/DDBJ databases">
        <authorList>
            <person name="Hoang H.T."/>
            <person name="Killian M.L."/>
            <person name="Madson D.M."/>
            <person name="Arruda P.H.E."/>
            <person name="Sun D."/>
            <person name="Schwartz K.J."/>
            <person name="Yoon K."/>
        </authorList>
    </citation>
    <scope>NUCLEOTIDE SEQUENCE [LARGE SCALE GENOMIC DNA]</scope>
    <source>
        <strain evidence="6">CDK2</strain>
    </source>
</reference>
<dbReference type="AlphaFoldDB" id="A0A0P7I297"/>
<dbReference type="InterPro" id="IPR058775">
    <property type="entry name" value="DUF8054_M"/>
</dbReference>
<keyword evidence="1" id="KW-0812">Transmembrane</keyword>
<accession>A0A0P7I297</accession>
<feature type="domain" description="DUF8054" evidence="4">
    <location>
        <begin position="100"/>
        <end position="215"/>
    </location>
</feature>
<feature type="domain" description="DUF8054" evidence="3">
    <location>
        <begin position="219"/>
        <end position="257"/>
    </location>
</feature>
<evidence type="ECO:0000259" key="3">
    <source>
        <dbReference type="Pfam" id="PF26237"/>
    </source>
</evidence>
<evidence type="ECO:0000259" key="2">
    <source>
        <dbReference type="Pfam" id="PF26236"/>
    </source>
</evidence>
<dbReference type="Pfam" id="PF26237">
    <property type="entry name" value="DUF8054_C"/>
    <property type="match status" value="1"/>
</dbReference>
<dbReference type="OrthoDB" id="292134at2157"/>
<keyword evidence="1" id="KW-1133">Transmembrane helix</keyword>
<sequence length="260" mass="27536">MSAGSTVTDRLEQSEYIGENRCLPCTVLNVALAVVLAAVAAVVATPLVGVAVLFVSLSAIYFRGYLVPGTPELTKRYLPDRVRRRFGKAPALPDPGETVDVEAYLLDAGVLVDPPAGDDLELADRAATEWRERIDAAREDPAAAAGDVLALDDPGVESRDGATVVTDGGLAAADWPSQAALLADLGAVDVLAARDPEWATRDREEQGRVLAGMRLFVAHCPDCGAAPELGEETVESCCRRAQVYTYACPDCGARLLEIEQ</sequence>
<proteinExistence type="predicted"/>
<dbReference type="PATRIC" id="fig|699431.3.peg.1747"/>
<dbReference type="Pfam" id="PF26238">
    <property type="entry name" value="DUF8054_M"/>
    <property type="match status" value="1"/>
</dbReference>
<dbReference type="STRING" id="699431.SY89_01707"/>
<feature type="domain" description="DUF8054" evidence="2">
    <location>
        <begin position="9"/>
        <end position="88"/>
    </location>
</feature>
<comment type="caution">
    <text evidence="5">The sequence shown here is derived from an EMBL/GenBank/DDBJ whole genome shotgun (WGS) entry which is preliminary data.</text>
</comment>
<name>A0A0P7I297_9EURY</name>
<dbReference type="EMBL" id="LGUC01000001">
    <property type="protein sequence ID" value="KPN30966.1"/>
    <property type="molecule type" value="Genomic_DNA"/>
</dbReference>
<feature type="transmembrane region" description="Helical" evidence="1">
    <location>
        <begin position="30"/>
        <end position="55"/>
    </location>
</feature>
<evidence type="ECO:0000259" key="4">
    <source>
        <dbReference type="Pfam" id="PF26238"/>
    </source>
</evidence>
<dbReference type="Pfam" id="PF26236">
    <property type="entry name" value="DUF8054_N"/>
    <property type="match status" value="1"/>
</dbReference>
<keyword evidence="1" id="KW-0472">Membrane</keyword>
<organism evidence="5 6">
    <name type="scientific">Halolamina pelagica</name>
    <dbReference type="NCBI Taxonomy" id="699431"/>
    <lineage>
        <taxon>Archaea</taxon>
        <taxon>Methanobacteriati</taxon>
        <taxon>Methanobacteriota</taxon>
        <taxon>Stenosarchaea group</taxon>
        <taxon>Halobacteria</taxon>
        <taxon>Halobacteriales</taxon>
        <taxon>Haloferacaceae</taxon>
    </lineage>
</organism>
<dbReference type="RefSeq" id="WP_054583746.1">
    <property type="nucleotide sequence ID" value="NZ_LGUC01000001.1"/>
</dbReference>
<protein>
    <submittedName>
        <fullName evidence="5">Uncharacterized protein</fullName>
    </submittedName>
</protein>
<dbReference type="InterPro" id="IPR058674">
    <property type="entry name" value="DUF8054_N"/>
</dbReference>
<evidence type="ECO:0000256" key="1">
    <source>
        <dbReference type="SAM" id="Phobius"/>
    </source>
</evidence>
<gene>
    <name evidence="5" type="ORF">SY89_01707</name>
</gene>